<accession>A0A2H9UHK5</accession>
<organism evidence="2 3">
    <name type="scientific">Acinetobacter pseudolwoffii</name>
    <dbReference type="NCBI Taxonomy" id="2053287"/>
    <lineage>
        <taxon>Bacteria</taxon>
        <taxon>Pseudomonadati</taxon>
        <taxon>Pseudomonadota</taxon>
        <taxon>Gammaproteobacteria</taxon>
        <taxon>Moraxellales</taxon>
        <taxon>Moraxellaceae</taxon>
        <taxon>Acinetobacter</taxon>
    </lineage>
</organism>
<dbReference type="RefSeq" id="WP_100358282.1">
    <property type="nucleotide sequence ID" value="NZ_PGOZ01000042.1"/>
</dbReference>
<dbReference type="EMBL" id="PGOZ01000042">
    <property type="protein sequence ID" value="PJI31192.1"/>
    <property type="molecule type" value="Genomic_DNA"/>
</dbReference>
<dbReference type="AlphaFoldDB" id="A0A2H9UHK5"/>
<feature type="domain" description="Bacterial mobilisation" evidence="1">
    <location>
        <begin position="95"/>
        <end position="115"/>
    </location>
</feature>
<dbReference type="Pfam" id="PF05713">
    <property type="entry name" value="MobC"/>
    <property type="match status" value="1"/>
</dbReference>
<evidence type="ECO:0000259" key="1">
    <source>
        <dbReference type="Pfam" id="PF05713"/>
    </source>
</evidence>
<reference evidence="2 3" key="1">
    <citation type="submission" date="2017-11" db="EMBL/GenBank/DDBJ databases">
        <authorList>
            <person name="Han C.G."/>
        </authorList>
    </citation>
    <scope>NUCLEOTIDE SEQUENCE [LARGE SCALE GENOMIC DNA]</scope>
    <source>
        <strain evidence="2 3">ANC 5347</strain>
    </source>
</reference>
<reference evidence="2 3" key="2">
    <citation type="submission" date="2017-12" db="EMBL/GenBank/DDBJ databases">
        <title>Revising the taxonomy of the Acinetobacter lwoffii group: the description of Acinetobacter pseudolwoffii sp. nov. and emended description of Acinetobacter lwoffii.</title>
        <authorList>
            <person name="Nemec A."/>
        </authorList>
    </citation>
    <scope>NUCLEOTIDE SEQUENCE [LARGE SCALE GENOMIC DNA]</scope>
    <source>
        <strain evidence="2 3">ANC 5347</strain>
    </source>
</reference>
<dbReference type="InterPro" id="IPR008687">
    <property type="entry name" value="MobC"/>
</dbReference>
<proteinExistence type="predicted"/>
<name>A0A2H9UHK5_9GAMM</name>
<protein>
    <submittedName>
        <fullName evidence="2">Plasmid mobilization relaxosome protein MobC</fullName>
    </submittedName>
</protein>
<comment type="caution">
    <text evidence="2">The sequence shown here is derived from an EMBL/GenBank/DDBJ whole genome shotgun (WGS) entry which is preliminary data.</text>
</comment>
<gene>
    <name evidence="2" type="ORF">CU320_15465</name>
</gene>
<dbReference type="Proteomes" id="UP000242351">
    <property type="component" value="Unassembled WGS sequence"/>
</dbReference>
<sequence>MTDNVEDKKETRDHLKKYRFTQTELDQIEVVLKKTGWTLTDFFRTALQSEIQKHYFFVPTFAQLQGRYVKSHKPPEVKVKTIKRYIDTDPNLLIALGRIGNNLNQVAKSLNIIYKDPNAISKFSFLDCLYSLSQMQNDLHHCLGELPKIERSPEAVNRARERALKKGSGEDVH</sequence>
<evidence type="ECO:0000313" key="3">
    <source>
        <dbReference type="Proteomes" id="UP000242351"/>
    </source>
</evidence>
<evidence type="ECO:0000313" key="2">
    <source>
        <dbReference type="EMBL" id="PJI31192.1"/>
    </source>
</evidence>